<accession>A0AAD5U5R4</accession>
<feature type="region of interest" description="Disordered" evidence="1">
    <location>
        <begin position="47"/>
        <end position="67"/>
    </location>
</feature>
<keyword evidence="3" id="KW-1185">Reference proteome</keyword>
<sequence length="179" mass="20560">MIGKMRVEQNSITTNINHQNLNKKISLVSIDPPKSMLKTKLNKNVKKSSKFFNPSKKNKDNENPFKSQETIPNALFFDYIKLKNRENSTHNLYNNSSLKLQHSNLSELNSPNQPILYNIHEEEETDSDLDTFSLDSFVVNYTKNEDFGLCSLSPDIEPSSTKQPLIFELMELGVGEFEE</sequence>
<dbReference type="Proteomes" id="UP001211065">
    <property type="component" value="Unassembled WGS sequence"/>
</dbReference>
<proteinExistence type="predicted"/>
<protein>
    <submittedName>
        <fullName evidence="2">Uncharacterized protein</fullName>
    </submittedName>
</protein>
<dbReference type="AlphaFoldDB" id="A0AAD5U5R4"/>
<organism evidence="2 3">
    <name type="scientific">Clydaea vesicula</name>
    <dbReference type="NCBI Taxonomy" id="447962"/>
    <lineage>
        <taxon>Eukaryota</taxon>
        <taxon>Fungi</taxon>
        <taxon>Fungi incertae sedis</taxon>
        <taxon>Chytridiomycota</taxon>
        <taxon>Chytridiomycota incertae sedis</taxon>
        <taxon>Chytridiomycetes</taxon>
        <taxon>Lobulomycetales</taxon>
        <taxon>Lobulomycetaceae</taxon>
        <taxon>Clydaea</taxon>
    </lineage>
</organism>
<name>A0AAD5U5R4_9FUNG</name>
<dbReference type="EMBL" id="JADGJW010000258">
    <property type="protein sequence ID" value="KAJ3221006.1"/>
    <property type="molecule type" value="Genomic_DNA"/>
</dbReference>
<evidence type="ECO:0000256" key="1">
    <source>
        <dbReference type="SAM" id="MobiDB-lite"/>
    </source>
</evidence>
<evidence type="ECO:0000313" key="2">
    <source>
        <dbReference type="EMBL" id="KAJ3221006.1"/>
    </source>
</evidence>
<comment type="caution">
    <text evidence="2">The sequence shown here is derived from an EMBL/GenBank/DDBJ whole genome shotgun (WGS) entry which is preliminary data.</text>
</comment>
<reference evidence="2" key="1">
    <citation type="submission" date="2020-05" db="EMBL/GenBank/DDBJ databases">
        <title>Phylogenomic resolution of chytrid fungi.</title>
        <authorList>
            <person name="Stajich J.E."/>
            <person name="Amses K."/>
            <person name="Simmons R."/>
            <person name="Seto K."/>
            <person name="Myers J."/>
            <person name="Bonds A."/>
            <person name="Quandt C.A."/>
            <person name="Barry K."/>
            <person name="Liu P."/>
            <person name="Grigoriev I."/>
            <person name="Longcore J.E."/>
            <person name="James T.Y."/>
        </authorList>
    </citation>
    <scope>NUCLEOTIDE SEQUENCE</scope>
    <source>
        <strain evidence="2">JEL0476</strain>
    </source>
</reference>
<gene>
    <name evidence="2" type="ORF">HK099_003843</name>
</gene>
<evidence type="ECO:0000313" key="3">
    <source>
        <dbReference type="Proteomes" id="UP001211065"/>
    </source>
</evidence>